<dbReference type="SMART" id="SM00717">
    <property type="entry name" value="SANT"/>
    <property type="match status" value="2"/>
</dbReference>
<feature type="compositionally biased region" description="Polar residues" evidence="2">
    <location>
        <begin position="50"/>
        <end position="109"/>
    </location>
</feature>
<evidence type="ECO:0000259" key="3">
    <source>
        <dbReference type="PROSITE" id="PS50090"/>
    </source>
</evidence>
<sequence length="705" mass="78768">MSFDTIEPSLLARFQDDFYSYEPPALELPTSIGQLPPLRDVVGHDVSTRRSNTVQHNDQATTSSQFSSQGKGVANSASIQQSVYQSSGKQQTYGTGNSNRALGDSSPQSLRKILDNDTDTTIRGSSKKRPNPESVKDDLIQLPQPPKKPKTATQIVPPIIIGLHEIPSSKEPPSYKFPRIESGAFRDSNGRNSLNTAVPQTLLPEPSSQPEVDNVEESIETNNLAPKQAKKKRNSTGARRKWETKETEWLIQGAHKHGVGNWTAIVNDPEYSFEGRTAAAMKDRFRTVCPSGLLKDLEVQTTSPVQERAASKSPKFRGHRKDKEDLAKLGIETPFRKSSRRERKPYSEKEDHEILRAHEIHGNQWSKMRSDRQFSLQDRTSTDLRDRYRNIMMSKERGSSPLRSNKEKDEPHDNDALLSVHPSSSNLVIPGQESLSLQTSTLNSGEPRPVEGLSSNCPLTADLYSQSQAWAKELIHDFRSKDALPNLLSLDLFPSSQASATKPSEPWMRESTQSVSIHSKNGLLSSYHQLPDVDLRVMTIQKTDESWPKDHQALSTSHQTNGLRIQEIISPEAEDTRPSALFNFNPTYNPYTENHLGHLGETSESLSYSLPAPFDWNPTITSLPPFTQNLSQGMTGDMDINRLLQTDDQWSNEIARESTHGMDGKERQSFTNINNILSSNDEPLGTSQTSYLTMLNADGPLSLYD</sequence>
<organism evidence="4 5">
    <name type="scientific">Rhynchosporium agropyri</name>
    <dbReference type="NCBI Taxonomy" id="914238"/>
    <lineage>
        <taxon>Eukaryota</taxon>
        <taxon>Fungi</taxon>
        <taxon>Dikarya</taxon>
        <taxon>Ascomycota</taxon>
        <taxon>Pezizomycotina</taxon>
        <taxon>Leotiomycetes</taxon>
        <taxon>Helotiales</taxon>
        <taxon>Ploettnerulaceae</taxon>
        <taxon>Rhynchosporium</taxon>
    </lineage>
</organism>
<dbReference type="Pfam" id="PF00249">
    <property type="entry name" value="Myb_DNA-binding"/>
    <property type="match status" value="2"/>
</dbReference>
<dbReference type="InterPro" id="IPR001005">
    <property type="entry name" value="SANT/Myb"/>
</dbReference>
<evidence type="ECO:0000256" key="1">
    <source>
        <dbReference type="ARBA" id="ARBA00023242"/>
    </source>
</evidence>
<protein>
    <recommendedName>
        <fullName evidence="3">Myb-like domain-containing protein</fullName>
    </recommendedName>
</protein>
<name>A0A1E1KJM4_9HELO</name>
<feature type="compositionally biased region" description="Basic and acidic residues" evidence="2">
    <location>
        <begin position="130"/>
        <end position="139"/>
    </location>
</feature>
<dbReference type="SUPFAM" id="SSF46689">
    <property type="entry name" value="Homeodomain-like"/>
    <property type="match status" value="2"/>
</dbReference>
<keyword evidence="5" id="KW-1185">Reference proteome</keyword>
<dbReference type="Proteomes" id="UP000178912">
    <property type="component" value="Unassembled WGS sequence"/>
</dbReference>
<dbReference type="InterPro" id="IPR009057">
    <property type="entry name" value="Homeodomain-like_sf"/>
</dbReference>
<dbReference type="PANTHER" id="PTHR46734">
    <property type="entry name" value="TELOMERIC REPEAT-BINDING FACTOR 1 TERF1"/>
    <property type="match status" value="1"/>
</dbReference>
<feature type="region of interest" description="Disordered" evidence="2">
    <location>
        <begin position="180"/>
        <end position="244"/>
    </location>
</feature>
<dbReference type="OrthoDB" id="608866at2759"/>
<evidence type="ECO:0000256" key="2">
    <source>
        <dbReference type="SAM" id="MobiDB-lite"/>
    </source>
</evidence>
<evidence type="ECO:0000313" key="5">
    <source>
        <dbReference type="Proteomes" id="UP000178912"/>
    </source>
</evidence>
<proteinExistence type="predicted"/>
<feature type="compositionally biased region" description="Polar residues" evidence="2">
    <location>
        <begin position="363"/>
        <end position="379"/>
    </location>
</feature>
<feature type="region of interest" description="Disordered" evidence="2">
    <location>
        <begin position="300"/>
        <end position="416"/>
    </location>
</feature>
<dbReference type="CDD" id="cd11660">
    <property type="entry name" value="SANT_TRF"/>
    <property type="match status" value="2"/>
</dbReference>
<evidence type="ECO:0000313" key="4">
    <source>
        <dbReference type="EMBL" id="CZS98237.1"/>
    </source>
</evidence>
<dbReference type="InterPro" id="IPR052450">
    <property type="entry name" value="TRBD-Containing_Protein"/>
</dbReference>
<feature type="domain" description="Myb-like" evidence="3">
    <location>
        <begin position="338"/>
        <end position="392"/>
    </location>
</feature>
<dbReference type="PANTHER" id="PTHR46734:SF1">
    <property type="entry name" value="TELOMERIC REPEAT-BINDING FACTOR 1"/>
    <property type="match status" value="1"/>
</dbReference>
<feature type="compositionally biased region" description="Polar residues" evidence="2">
    <location>
        <begin position="190"/>
        <end position="199"/>
    </location>
</feature>
<keyword evidence="1" id="KW-0539">Nucleus</keyword>
<gene>
    <name evidence="4" type="ORF">RAG0_07036</name>
</gene>
<feature type="compositionally biased region" description="Basic and acidic residues" evidence="2">
    <location>
        <begin position="344"/>
        <end position="361"/>
    </location>
</feature>
<dbReference type="PROSITE" id="PS50090">
    <property type="entry name" value="MYB_LIKE"/>
    <property type="match status" value="2"/>
</dbReference>
<dbReference type="EMBL" id="FJUX01000035">
    <property type="protein sequence ID" value="CZS98237.1"/>
    <property type="molecule type" value="Genomic_DNA"/>
</dbReference>
<dbReference type="Gene3D" id="1.10.10.60">
    <property type="entry name" value="Homeodomain-like"/>
    <property type="match status" value="2"/>
</dbReference>
<dbReference type="AlphaFoldDB" id="A0A1E1KJM4"/>
<accession>A0A1E1KJM4</accession>
<feature type="compositionally biased region" description="Basic and acidic residues" evidence="2">
    <location>
        <begin position="380"/>
        <end position="415"/>
    </location>
</feature>
<feature type="domain" description="Myb-like" evidence="3">
    <location>
        <begin position="234"/>
        <end position="289"/>
    </location>
</feature>
<feature type="region of interest" description="Disordered" evidence="2">
    <location>
        <begin position="50"/>
        <end position="155"/>
    </location>
</feature>
<reference evidence="5" key="1">
    <citation type="submission" date="2016-03" db="EMBL/GenBank/DDBJ databases">
        <authorList>
            <person name="Guldener U."/>
        </authorList>
    </citation>
    <scope>NUCLEOTIDE SEQUENCE [LARGE SCALE GENOMIC DNA]</scope>
    <source>
        <strain evidence="5">04CH-RAC-A.6.1</strain>
    </source>
</reference>